<sequence>MPSARTQLTVREAADHLGVSQLTLMKLLEREEIPCTVVGKQRRVLLDDLIAYDTDLTERRKAGLRAATQEAAEDGSYFFVPSDTQTR</sequence>
<protein>
    <submittedName>
        <fullName evidence="2">Excisionase family DNA-binding protein</fullName>
    </submittedName>
</protein>
<dbReference type="RefSeq" id="WP_162229966.1">
    <property type="nucleotide sequence ID" value="NZ_WMHZ01000014.1"/>
</dbReference>
<dbReference type="EMBL" id="WMHZ01000014">
    <property type="protein sequence ID" value="NDO78648.1"/>
    <property type="molecule type" value="Genomic_DNA"/>
</dbReference>
<name>A0A6N9R1U3_9MICC</name>
<evidence type="ECO:0000313" key="2">
    <source>
        <dbReference type="EMBL" id="NDO78648.1"/>
    </source>
</evidence>
<keyword evidence="2" id="KW-0238">DNA-binding</keyword>
<accession>A0A6N9R1U3</accession>
<evidence type="ECO:0000313" key="3">
    <source>
        <dbReference type="Proteomes" id="UP000471026"/>
    </source>
</evidence>
<reference evidence="2 3" key="1">
    <citation type="submission" date="2019-11" db="EMBL/GenBank/DDBJ databases">
        <title>Draft genome sequence of Kocuria indica DP-K7, a methyl red degrading Actinobacterium.</title>
        <authorList>
            <person name="Kumaran S."/>
            <person name="Tischler D."/>
            <person name="Ngo A.C.R."/>
            <person name="Schultes F."/>
        </authorList>
    </citation>
    <scope>NUCLEOTIDE SEQUENCE [LARGE SCALE GENOMIC DNA]</scope>
    <source>
        <strain evidence="2 3">DP-K7</strain>
    </source>
</reference>
<comment type="caution">
    <text evidence="2">The sequence shown here is derived from an EMBL/GenBank/DDBJ whole genome shotgun (WGS) entry which is preliminary data.</text>
</comment>
<evidence type="ECO:0000259" key="1">
    <source>
        <dbReference type="Pfam" id="PF12728"/>
    </source>
</evidence>
<dbReference type="InterPro" id="IPR041657">
    <property type="entry name" value="HTH_17"/>
</dbReference>
<proteinExistence type="predicted"/>
<dbReference type="Proteomes" id="UP000471026">
    <property type="component" value="Unassembled WGS sequence"/>
</dbReference>
<feature type="domain" description="Helix-turn-helix" evidence="1">
    <location>
        <begin position="8"/>
        <end position="52"/>
    </location>
</feature>
<organism evidence="2 3">
    <name type="scientific">Kocuria marina subsp. indica</name>
    <dbReference type="NCBI Taxonomy" id="1049583"/>
    <lineage>
        <taxon>Bacteria</taxon>
        <taxon>Bacillati</taxon>
        <taxon>Actinomycetota</taxon>
        <taxon>Actinomycetes</taxon>
        <taxon>Micrococcales</taxon>
        <taxon>Micrococcaceae</taxon>
        <taxon>Kocuria</taxon>
    </lineage>
</organism>
<dbReference type="NCBIfam" id="TIGR01764">
    <property type="entry name" value="excise"/>
    <property type="match status" value="1"/>
</dbReference>
<gene>
    <name evidence="2" type="ORF">GKZ75_10510</name>
</gene>
<dbReference type="GO" id="GO:0003677">
    <property type="term" value="F:DNA binding"/>
    <property type="evidence" value="ECO:0007669"/>
    <property type="project" value="UniProtKB-KW"/>
</dbReference>
<dbReference type="InterPro" id="IPR010093">
    <property type="entry name" value="SinI_DNA-bd"/>
</dbReference>
<dbReference type="Pfam" id="PF12728">
    <property type="entry name" value="HTH_17"/>
    <property type="match status" value="1"/>
</dbReference>
<dbReference type="AlphaFoldDB" id="A0A6N9R1U3"/>